<proteinExistence type="predicted"/>
<dbReference type="SUPFAM" id="SSF159275">
    <property type="entry name" value="PA1994-like"/>
    <property type="match status" value="1"/>
</dbReference>
<comment type="caution">
    <text evidence="1">The sequence shown here is derived from an EMBL/GenBank/DDBJ whole genome shotgun (WGS) entry which is preliminary data.</text>
</comment>
<evidence type="ECO:0000313" key="1">
    <source>
        <dbReference type="EMBL" id="KAJ6444582.1"/>
    </source>
</evidence>
<dbReference type="Proteomes" id="UP001163105">
    <property type="component" value="Unassembled WGS sequence"/>
</dbReference>
<accession>A0AB34FYW2</accession>
<organism evidence="1 2">
    <name type="scientific">Purpureocillium lavendulum</name>
    <dbReference type="NCBI Taxonomy" id="1247861"/>
    <lineage>
        <taxon>Eukaryota</taxon>
        <taxon>Fungi</taxon>
        <taxon>Dikarya</taxon>
        <taxon>Ascomycota</taxon>
        <taxon>Pezizomycotina</taxon>
        <taxon>Sordariomycetes</taxon>
        <taxon>Hypocreomycetidae</taxon>
        <taxon>Hypocreales</taxon>
        <taxon>Ophiocordycipitaceae</taxon>
        <taxon>Purpureocillium</taxon>
    </lineage>
</organism>
<dbReference type="Pfam" id="PF06475">
    <property type="entry name" value="Glycolipid_bind"/>
    <property type="match status" value="1"/>
</dbReference>
<reference evidence="1" key="1">
    <citation type="submission" date="2023-01" db="EMBL/GenBank/DDBJ databases">
        <title>The growth and conidiation of Purpureocillium lavendulum are regulated by nitrogen source and histone H3K14 acetylation.</title>
        <authorList>
            <person name="Tang P."/>
            <person name="Han J."/>
            <person name="Zhang C."/>
            <person name="Tang P."/>
            <person name="Qi F."/>
            <person name="Zhang K."/>
            <person name="Liang L."/>
        </authorList>
    </citation>
    <scope>NUCLEOTIDE SEQUENCE</scope>
    <source>
        <strain evidence="1">YMF1.00683</strain>
    </source>
</reference>
<protein>
    <submittedName>
        <fullName evidence="1">Glycolipid-binding domain-containing protein</fullName>
    </submittedName>
</protein>
<dbReference type="AlphaFoldDB" id="A0AB34FYW2"/>
<sequence>MDSNSKLTLSANPDETSRTVRWAQVDGFGAEHFHLQTTAHGYLAQGAVVGSRANSAYGVFYSIRISKEWLVQEVEVRETESTSFLHLVHDGQGHWSSPEGPVPSLDGCIDIDIAATPFTNTLPIRRLRLGEGSAQPIRVLYIPVPSLRPLPIDQRYTCLQPDQLYRYENLTNGYEAELMVDGEGLVVDYPNAFKRA</sequence>
<evidence type="ECO:0000313" key="2">
    <source>
        <dbReference type="Proteomes" id="UP001163105"/>
    </source>
</evidence>
<keyword evidence="2" id="KW-1185">Reference proteome</keyword>
<name>A0AB34FYW2_9HYPO</name>
<gene>
    <name evidence="1" type="ORF">O9K51_02977</name>
</gene>
<dbReference type="EMBL" id="JAQHRD010000002">
    <property type="protein sequence ID" value="KAJ6444582.1"/>
    <property type="molecule type" value="Genomic_DNA"/>
</dbReference>
<dbReference type="InterPro" id="IPR009467">
    <property type="entry name" value="Glycolipid-bd_prot_put"/>
</dbReference>